<dbReference type="InterPro" id="IPR020456">
    <property type="entry name" value="Acylphosphatase"/>
</dbReference>
<evidence type="ECO:0000313" key="9">
    <source>
        <dbReference type="Proteomes" id="UP001176429"/>
    </source>
</evidence>
<organism evidence="8 9">
    <name type="scientific">Hymenobacter aranciens</name>
    <dbReference type="NCBI Taxonomy" id="3063996"/>
    <lineage>
        <taxon>Bacteria</taxon>
        <taxon>Pseudomonadati</taxon>
        <taxon>Bacteroidota</taxon>
        <taxon>Cytophagia</taxon>
        <taxon>Cytophagales</taxon>
        <taxon>Hymenobacteraceae</taxon>
        <taxon>Hymenobacter</taxon>
    </lineage>
</organism>
<feature type="domain" description="Acylphosphatase-like" evidence="7">
    <location>
        <begin position="4"/>
        <end position="90"/>
    </location>
</feature>
<comment type="caution">
    <text evidence="8">The sequence shown here is derived from an EMBL/GenBank/DDBJ whole genome shotgun (WGS) entry which is preliminary data.</text>
</comment>
<evidence type="ECO:0000313" key="8">
    <source>
        <dbReference type="EMBL" id="MDO7874002.1"/>
    </source>
</evidence>
<dbReference type="InterPro" id="IPR036046">
    <property type="entry name" value="Acylphosphatase-like_dom_sf"/>
</dbReference>
<sequence length="91" mass="10379">MSEHRTIRVHGRVQGVFFRESTRKLAEKLGLCGFARNNADGTVTIEAEGSPEALDHLEQWCRHGPPVARVDKIEVQRGEMQQYTAFEVRRS</sequence>
<dbReference type="PRINTS" id="PR00112">
    <property type="entry name" value="ACYLPHPHTASE"/>
</dbReference>
<dbReference type="RefSeq" id="WP_305005320.1">
    <property type="nucleotide sequence ID" value="NZ_JAUQSY010000003.1"/>
</dbReference>
<feature type="active site" evidence="4">
    <location>
        <position position="37"/>
    </location>
</feature>
<dbReference type="SUPFAM" id="SSF54975">
    <property type="entry name" value="Acylphosphatase/BLUF domain-like"/>
    <property type="match status" value="1"/>
</dbReference>
<dbReference type="InterPro" id="IPR017968">
    <property type="entry name" value="Acylphosphatase_CS"/>
</dbReference>
<gene>
    <name evidence="8" type="ORF">Q5H93_04590</name>
</gene>
<dbReference type="EC" id="3.6.1.7" evidence="2 4"/>
<comment type="catalytic activity">
    <reaction evidence="3 4 5">
        <text>an acyl phosphate + H2O = a carboxylate + phosphate + H(+)</text>
        <dbReference type="Rhea" id="RHEA:14965"/>
        <dbReference type="ChEBI" id="CHEBI:15377"/>
        <dbReference type="ChEBI" id="CHEBI:15378"/>
        <dbReference type="ChEBI" id="CHEBI:29067"/>
        <dbReference type="ChEBI" id="CHEBI:43474"/>
        <dbReference type="ChEBI" id="CHEBI:59918"/>
        <dbReference type="EC" id="3.6.1.7"/>
    </reaction>
</comment>
<evidence type="ECO:0000256" key="6">
    <source>
        <dbReference type="RuleBase" id="RU004168"/>
    </source>
</evidence>
<keyword evidence="4 5" id="KW-0378">Hydrolase</keyword>
<evidence type="ECO:0000256" key="1">
    <source>
        <dbReference type="ARBA" id="ARBA00005614"/>
    </source>
</evidence>
<comment type="similarity">
    <text evidence="1 6">Belongs to the acylphosphatase family.</text>
</comment>
<dbReference type="InterPro" id="IPR001792">
    <property type="entry name" value="Acylphosphatase-like_dom"/>
</dbReference>
<evidence type="ECO:0000256" key="4">
    <source>
        <dbReference type="PROSITE-ProRule" id="PRU00520"/>
    </source>
</evidence>
<dbReference type="PROSITE" id="PS00150">
    <property type="entry name" value="ACYLPHOSPHATASE_1"/>
    <property type="match status" value="1"/>
</dbReference>
<protein>
    <recommendedName>
        <fullName evidence="2 4">Acylphosphatase</fullName>
        <ecNumber evidence="2 4">3.6.1.7</ecNumber>
    </recommendedName>
</protein>
<evidence type="ECO:0000256" key="5">
    <source>
        <dbReference type="RuleBase" id="RU000553"/>
    </source>
</evidence>
<dbReference type="PANTHER" id="PTHR47268">
    <property type="entry name" value="ACYLPHOSPHATASE"/>
    <property type="match status" value="1"/>
</dbReference>
<proteinExistence type="inferred from homology"/>
<dbReference type="PANTHER" id="PTHR47268:SF4">
    <property type="entry name" value="ACYLPHOSPHATASE"/>
    <property type="match status" value="1"/>
</dbReference>
<dbReference type="Gene3D" id="3.30.70.100">
    <property type="match status" value="1"/>
</dbReference>
<name>A0ABT9BAD8_9BACT</name>
<dbReference type="PROSITE" id="PS51160">
    <property type="entry name" value="ACYLPHOSPHATASE_3"/>
    <property type="match status" value="1"/>
</dbReference>
<keyword evidence="9" id="KW-1185">Reference proteome</keyword>
<evidence type="ECO:0000256" key="3">
    <source>
        <dbReference type="ARBA" id="ARBA00047645"/>
    </source>
</evidence>
<dbReference type="EMBL" id="JAUQSY010000003">
    <property type="protein sequence ID" value="MDO7874002.1"/>
    <property type="molecule type" value="Genomic_DNA"/>
</dbReference>
<dbReference type="PROSITE" id="PS00151">
    <property type="entry name" value="ACYLPHOSPHATASE_2"/>
    <property type="match status" value="1"/>
</dbReference>
<evidence type="ECO:0000259" key="7">
    <source>
        <dbReference type="PROSITE" id="PS51160"/>
    </source>
</evidence>
<accession>A0ABT9BAD8</accession>
<feature type="active site" evidence="4">
    <location>
        <position position="19"/>
    </location>
</feature>
<dbReference type="Pfam" id="PF00708">
    <property type="entry name" value="Acylphosphatase"/>
    <property type="match status" value="1"/>
</dbReference>
<evidence type="ECO:0000256" key="2">
    <source>
        <dbReference type="ARBA" id="ARBA00012150"/>
    </source>
</evidence>
<reference evidence="8" key="1">
    <citation type="submission" date="2023-07" db="EMBL/GenBank/DDBJ databases">
        <authorList>
            <person name="Kim M.K."/>
        </authorList>
    </citation>
    <scope>NUCLEOTIDE SEQUENCE</scope>
    <source>
        <strain evidence="8">ASUV-10-1</strain>
    </source>
</reference>
<dbReference type="Proteomes" id="UP001176429">
    <property type="component" value="Unassembled WGS sequence"/>
</dbReference>